<dbReference type="PANTHER" id="PTHR46344">
    <property type="entry name" value="OS02G0202900 PROTEIN"/>
    <property type="match status" value="1"/>
</dbReference>
<dbReference type="AlphaFoldDB" id="A0A3P6BMB3"/>
<dbReference type="Pfam" id="PF01344">
    <property type="entry name" value="Kelch_1"/>
    <property type="match status" value="1"/>
</dbReference>
<proteinExistence type="predicted"/>
<dbReference type="PANTHER" id="PTHR46344:SF27">
    <property type="entry name" value="KELCH REPEAT SUPERFAMILY PROTEIN"/>
    <property type="match status" value="1"/>
</dbReference>
<protein>
    <submittedName>
        <fullName evidence="3">Uncharacterized protein</fullName>
    </submittedName>
</protein>
<evidence type="ECO:0000313" key="3">
    <source>
        <dbReference type="EMBL" id="VDD06753.1"/>
    </source>
</evidence>
<accession>A0A3P6BMB3</accession>
<sequence length="89" mass="9871">MNIPRYYFTCAVVDGLLYVIRGLSSHYVSILNAEVYNPKTNQWSLMDCPHRLGVRGFAVSFNSKLFVVGGNNKSCKNIIVPNNESGGKS</sequence>
<keyword evidence="2" id="KW-0677">Repeat</keyword>
<organism evidence="3">
    <name type="scientific">Brassica campestris</name>
    <name type="common">Field mustard</name>
    <dbReference type="NCBI Taxonomy" id="3711"/>
    <lineage>
        <taxon>Eukaryota</taxon>
        <taxon>Viridiplantae</taxon>
        <taxon>Streptophyta</taxon>
        <taxon>Embryophyta</taxon>
        <taxon>Tracheophyta</taxon>
        <taxon>Spermatophyta</taxon>
        <taxon>Magnoliopsida</taxon>
        <taxon>eudicotyledons</taxon>
        <taxon>Gunneridae</taxon>
        <taxon>Pentapetalae</taxon>
        <taxon>rosids</taxon>
        <taxon>malvids</taxon>
        <taxon>Brassicales</taxon>
        <taxon>Brassicaceae</taxon>
        <taxon>Brassiceae</taxon>
        <taxon>Brassica</taxon>
    </lineage>
</organism>
<reference evidence="3" key="1">
    <citation type="submission" date="2018-11" db="EMBL/GenBank/DDBJ databases">
        <authorList>
            <consortium name="Genoscope - CEA"/>
            <person name="William W."/>
        </authorList>
    </citation>
    <scope>NUCLEOTIDE SEQUENCE</scope>
</reference>
<name>A0A3P6BMB3_BRACM</name>
<evidence type="ECO:0000256" key="2">
    <source>
        <dbReference type="ARBA" id="ARBA00022737"/>
    </source>
</evidence>
<gene>
    <name evidence="3" type="ORF">BRAA08T34711Z</name>
</gene>
<dbReference type="InterPro" id="IPR006652">
    <property type="entry name" value="Kelch_1"/>
</dbReference>
<dbReference type="InterPro" id="IPR015915">
    <property type="entry name" value="Kelch-typ_b-propeller"/>
</dbReference>
<evidence type="ECO:0000256" key="1">
    <source>
        <dbReference type="ARBA" id="ARBA00022441"/>
    </source>
</evidence>
<dbReference type="SUPFAM" id="SSF117281">
    <property type="entry name" value="Kelch motif"/>
    <property type="match status" value="1"/>
</dbReference>
<dbReference type="Gene3D" id="2.120.10.80">
    <property type="entry name" value="Kelch-type beta propeller"/>
    <property type="match status" value="1"/>
</dbReference>
<dbReference type="EMBL" id="LR031575">
    <property type="protein sequence ID" value="VDD06753.1"/>
    <property type="molecule type" value="Genomic_DNA"/>
</dbReference>
<keyword evidence="1" id="KW-0880">Kelch repeat</keyword>